<feature type="binding site" evidence="1">
    <location>
        <position position="38"/>
    </location>
    <ligand>
        <name>substrate</name>
    </ligand>
</feature>
<dbReference type="SUPFAM" id="SSF52540">
    <property type="entry name" value="P-loop containing nucleoside triphosphate hydrolases"/>
    <property type="match status" value="1"/>
</dbReference>
<feature type="binding site" evidence="1">
    <location>
        <position position="49"/>
    </location>
    <ligand>
        <name>substrate</name>
    </ligand>
</feature>
<dbReference type="InterPro" id="IPR027417">
    <property type="entry name" value="P-loop_NTPase"/>
</dbReference>
<dbReference type="EMBL" id="JACXWA010000062">
    <property type="protein sequence ID" value="MBD3870464.1"/>
    <property type="molecule type" value="Genomic_DNA"/>
</dbReference>
<dbReference type="PIRSF" id="PIRSF000705">
    <property type="entry name" value="DNK"/>
    <property type="match status" value="1"/>
</dbReference>
<feature type="binding site" evidence="2">
    <location>
        <begin position="14"/>
        <end position="22"/>
    </location>
    <ligand>
        <name>ATP</name>
        <dbReference type="ChEBI" id="CHEBI:30616"/>
    </ligand>
</feature>
<dbReference type="PANTHER" id="PTHR10513:SF46">
    <property type="entry name" value="DEOXYGUANOSINE KINASE"/>
    <property type="match status" value="1"/>
</dbReference>
<sequence length="217" mass="25402">MRDKIPFRHIAVEGPIGVGKTSLVELLAERFEGVMVLEDITNPFLPSFYEGRAGAAFQVQIYFLLSRFQQQREIAQMNLFQRLVLADYTFPKDRIFAYLNLDDTDLRVYEKLYPVLEQEVAKPDLVIYMQASIEVLLERIKKRARDFERSIDPGYLERLGEAYSYYFFHYRETPLLVVNTDEIDFVNNPSDFDAFVEQIMRSRRGTQVYVPVGSKRG</sequence>
<keyword evidence="2" id="KW-0547">Nucleotide-binding</keyword>
<dbReference type="GO" id="GO:0019136">
    <property type="term" value="F:deoxynucleoside kinase activity"/>
    <property type="evidence" value="ECO:0007669"/>
    <property type="project" value="InterPro"/>
</dbReference>
<dbReference type="PANTHER" id="PTHR10513">
    <property type="entry name" value="DEOXYNUCLEOSIDE KINASE"/>
    <property type="match status" value="1"/>
</dbReference>
<dbReference type="InterPro" id="IPR031314">
    <property type="entry name" value="DNK_dom"/>
</dbReference>
<feature type="binding site" evidence="1">
    <location>
        <position position="87"/>
    </location>
    <ligand>
        <name>substrate</name>
    </ligand>
</feature>
<keyword evidence="2" id="KW-0067">ATP-binding</keyword>
<reference evidence="4 5" key="1">
    <citation type="submission" date="2020-08" db="EMBL/GenBank/DDBJ databases">
        <title>Acidobacteriota in marine sediments use diverse sulfur dissimilation pathways.</title>
        <authorList>
            <person name="Wasmund K."/>
        </authorList>
    </citation>
    <scope>NUCLEOTIDE SEQUENCE [LARGE SCALE GENOMIC DNA]</scope>
    <source>
        <strain evidence="4">MAG AM3-A</strain>
    </source>
</reference>
<dbReference type="InterPro" id="IPR002624">
    <property type="entry name" value="DCK/DGK"/>
</dbReference>
<evidence type="ECO:0000313" key="4">
    <source>
        <dbReference type="EMBL" id="MBD3870464.1"/>
    </source>
</evidence>
<dbReference type="AlphaFoldDB" id="A0A8J6Y8L3"/>
<feature type="domain" description="Deoxynucleoside kinase" evidence="3">
    <location>
        <begin position="10"/>
        <end position="199"/>
    </location>
</feature>
<organism evidence="4 5">
    <name type="scientific">Candidatus Sulfomarinibacter kjeldsenii</name>
    <dbReference type="NCBI Taxonomy" id="2885994"/>
    <lineage>
        <taxon>Bacteria</taxon>
        <taxon>Pseudomonadati</taxon>
        <taxon>Acidobacteriota</taxon>
        <taxon>Thermoanaerobaculia</taxon>
        <taxon>Thermoanaerobaculales</taxon>
        <taxon>Candidatus Sulfomarinibacteraceae</taxon>
        <taxon>Candidatus Sulfomarinibacter</taxon>
    </lineage>
</organism>
<feature type="binding site" evidence="1">
    <location>
        <position position="148"/>
    </location>
    <ligand>
        <name>substrate</name>
    </ligand>
</feature>
<dbReference type="CDD" id="cd01673">
    <property type="entry name" value="dNK"/>
    <property type="match status" value="1"/>
</dbReference>
<feature type="binding site" evidence="1">
    <location>
        <position position="60"/>
    </location>
    <ligand>
        <name>substrate</name>
    </ligand>
</feature>
<keyword evidence="4" id="KW-0808">Transferase</keyword>
<evidence type="ECO:0000313" key="5">
    <source>
        <dbReference type="Proteomes" id="UP000598633"/>
    </source>
</evidence>
<keyword evidence="4" id="KW-0418">Kinase</keyword>
<evidence type="ECO:0000259" key="3">
    <source>
        <dbReference type="Pfam" id="PF01712"/>
    </source>
</evidence>
<dbReference type="Proteomes" id="UP000598633">
    <property type="component" value="Unassembled WGS sequence"/>
</dbReference>
<dbReference type="InterPro" id="IPR050566">
    <property type="entry name" value="Deoxyribonucleoside_kinase"/>
</dbReference>
<evidence type="ECO:0000256" key="1">
    <source>
        <dbReference type="PIRSR" id="PIRSR000705-2"/>
    </source>
</evidence>
<proteinExistence type="predicted"/>
<comment type="caution">
    <text evidence="4">The sequence shown here is derived from an EMBL/GenBank/DDBJ whole genome shotgun (WGS) entry which is preliminary data.</text>
</comment>
<dbReference type="GO" id="GO:0005737">
    <property type="term" value="C:cytoplasm"/>
    <property type="evidence" value="ECO:0007669"/>
    <property type="project" value="TreeGrafter"/>
</dbReference>
<gene>
    <name evidence="4" type="ORF">IFJ97_03795</name>
</gene>
<name>A0A8J6Y8L3_9BACT</name>
<dbReference type="GO" id="GO:0005524">
    <property type="term" value="F:ATP binding"/>
    <property type="evidence" value="ECO:0007669"/>
    <property type="project" value="UniProtKB-KW"/>
</dbReference>
<feature type="binding site" evidence="2">
    <location>
        <begin position="139"/>
        <end position="143"/>
    </location>
    <ligand>
        <name>ATP</name>
        <dbReference type="ChEBI" id="CHEBI:30616"/>
    </ligand>
</feature>
<evidence type="ECO:0000256" key="2">
    <source>
        <dbReference type="PIRSR" id="PIRSR000705-3"/>
    </source>
</evidence>
<feature type="binding site" evidence="1">
    <location>
        <position position="82"/>
    </location>
    <ligand>
        <name>substrate</name>
    </ligand>
</feature>
<accession>A0A8J6Y8L3</accession>
<protein>
    <submittedName>
        <fullName evidence="4">Deoxynucleoside kinase</fullName>
    </submittedName>
</protein>
<dbReference type="Pfam" id="PF01712">
    <property type="entry name" value="dNK"/>
    <property type="match status" value="1"/>
</dbReference>
<dbReference type="Gene3D" id="3.40.50.300">
    <property type="entry name" value="P-loop containing nucleotide triphosphate hydrolases"/>
    <property type="match status" value="1"/>
</dbReference>